<evidence type="ECO:0000313" key="2">
    <source>
        <dbReference type="EMBL" id="CAD9348602.1"/>
    </source>
</evidence>
<dbReference type="EMBL" id="HBGO01025433">
    <property type="protein sequence ID" value="CAD9348602.1"/>
    <property type="molecule type" value="Transcribed_RNA"/>
</dbReference>
<proteinExistence type="predicted"/>
<sequence length="127" mass="14573">MWQACEISQSGNLLEDFPEDSRAHGELSMHDSKGFPEHERPERQRRSGSFRDIKGSIVKSLKNHMPFLQMEDLSHEEAQKNMGTDESCRLCENDMVVYSPGNERHSDFFDNNSFTIVDGLITLTHSI</sequence>
<accession>A0A7S1ZU51</accession>
<feature type="region of interest" description="Disordered" evidence="1">
    <location>
        <begin position="1"/>
        <end position="52"/>
    </location>
</feature>
<evidence type="ECO:0000256" key="1">
    <source>
        <dbReference type="SAM" id="MobiDB-lite"/>
    </source>
</evidence>
<feature type="compositionally biased region" description="Polar residues" evidence="1">
    <location>
        <begin position="1"/>
        <end position="12"/>
    </location>
</feature>
<name>A0A7S1ZU51_TRICV</name>
<feature type="compositionally biased region" description="Basic and acidic residues" evidence="1">
    <location>
        <begin position="19"/>
        <end position="52"/>
    </location>
</feature>
<dbReference type="AlphaFoldDB" id="A0A7S1ZU51"/>
<organism evidence="2">
    <name type="scientific">Trieres chinensis</name>
    <name type="common">Marine centric diatom</name>
    <name type="synonym">Odontella sinensis</name>
    <dbReference type="NCBI Taxonomy" id="1514140"/>
    <lineage>
        <taxon>Eukaryota</taxon>
        <taxon>Sar</taxon>
        <taxon>Stramenopiles</taxon>
        <taxon>Ochrophyta</taxon>
        <taxon>Bacillariophyta</taxon>
        <taxon>Mediophyceae</taxon>
        <taxon>Biddulphiophycidae</taxon>
        <taxon>Eupodiscales</taxon>
        <taxon>Parodontellaceae</taxon>
        <taxon>Trieres</taxon>
    </lineage>
</organism>
<reference evidence="2" key="1">
    <citation type="submission" date="2021-01" db="EMBL/GenBank/DDBJ databases">
        <authorList>
            <person name="Corre E."/>
            <person name="Pelletier E."/>
            <person name="Niang G."/>
            <person name="Scheremetjew M."/>
            <person name="Finn R."/>
            <person name="Kale V."/>
            <person name="Holt S."/>
            <person name="Cochrane G."/>
            <person name="Meng A."/>
            <person name="Brown T."/>
            <person name="Cohen L."/>
        </authorList>
    </citation>
    <scope>NUCLEOTIDE SEQUENCE</scope>
    <source>
        <strain evidence="2">Grunow 1884</strain>
    </source>
</reference>
<protein>
    <submittedName>
        <fullName evidence="2">Uncharacterized protein</fullName>
    </submittedName>
</protein>
<gene>
    <name evidence="2" type="ORF">OSIN01602_LOCUS14591</name>
</gene>